<protein>
    <submittedName>
        <fullName evidence="2">Uncharacterized protein</fullName>
    </submittedName>
</protein>
<dbReference type="AlphaFoldDB" id="A0A1B7TGR6"/>
<name>A0A1B7TGR6_9ASCO</name>
<reference evidence="3" key="1">
    <citation type="journal article" date="2016" name="Proc. Natl. Acad. Sci. U.S.A.">
        <title>Comparative genomics of biotechnologically important yeasts.</title>
        <authorList>
            <person name="Riley R."/>
            <person name="Haridas S."/>
            <person name="Wolfe K.H."/>
            <person name="Lopes M.R."/>
            <person name="Hittinger C.T."/>
            <person name="Goeker M."/>
            <person name="Salamov A.A."/>
            <person name="Wisecaver J.H."/>
            <person name="Long T.M."/>
            <person name="Calvey C.H."/>
            <person name="Aerts A.L."/>
            <person name="Barry K.W."/>
            <person name="Choi C."/>
            <person name="Clum A."/>
            <person name="Coughlan A.Y."/>
            <person name="Deshpande S."/>
            <person name="Douglass A.P."/>
            <person name="Hanson S.J."/>
            <person name="Klenk H.-P."/>
            <person name="LaButti K.M."/>
            <person name="Lapidus A."/>
            <person name="Lindquist E.A."/>
            <person name="Lipzen A.M."/>
            <person name="Meier-Kolthoff J.P."/>
            <person name="Ohm R.A."/>
            <person name="Otillar R.P."/>
            <person name="Pangilinan J.L."/>
            <person name="Peng Y."/>
            <person name="Rokas A."/>
            <person name="Rosa C.A."/>
            <person name="Scheuner C."/>
            <person name="Sibirny A.A."/>
            <person name="Slot J.C."/>
            <person name="Stielow J.B."/>
            <person name="Sun H."/>
            <person name="Kurtzman C.P."/>
            <person name="Blackwell M."/>
            <person name="Grigoriev I.V."/>
            <person name="Jeffries T.W."/>
        </authorList>
    </citation>
    <scope>NUCLEOTIDE SEQUENCE [LARGE SCALE GENOMIC DNA]</scope>
    <source>
        <strain evidence="3">NRRL Y-1626</strain>
    </source>
</reference>
<evidence type="ECO:0000313" key="3">
    <source>
        <dbReference type="Proteomes" id="UP000092321"/>
    </source>
</evidence>
<dbReference type="EMBL" id="LXPE01000006">
    <property type="protein sequence ID" value="OBA27921.1"/>
    <property type="molecule type" value="Genomic_DNA"/>
</dbReference>
<evidence type="ECO:0000256" key="1">
    <source>
        <dbReference type="SAM" id="MobiDB-lite"/>
    </source>
</evidence>
<organism evidence="2 3">
    <name type="scientific">Hanseniaspora valbyensis NRRL Y-1626</name>
    <dbReference type="NCBI Taxonomy" id="766949"/>
    <lineage>
        <taxon>Eukaryota</taxon>
        <taxon>Fungi</taxon>
        <taxon>Dikarya</taxon>
        <taxon>Ascomycota</taxon>
        <taxon>Saccharomycotina</taxon>
        <taxon>Saccharomycetes</taxon>
        <taxon>Saccharomycodales</taxon>
        <taxon>Saccharomycodaceae</taxon>
        <taxon>Hanseniaspora</taxon>
    </lineage>
</organism>
<proteinExistence type="predicted"/>
<keyword evidence="3" id="KW-1185">Reference proteome</keyword>
<sequence>MISQNRQNSHNLNQIQQTTQNIHSKFKDKQLNQEETDLLQSKLEKLNIKDPKEFSQKYKDMYDKYINSMK</sequence>
<feature type="region of interest" description="Disordered" evidence="1">
    <location>
        <begin position="1"/>
        <end position="33"/>
    </location>
</feature>
<feature type="compositionally biased region" description="Polar residues" evidence="1">
    <location>
        <begin position="1"/>
        <end position="12"/>
    </location>
</feature>
<feature type="compositionally biased region" description="Low complexity" evidence="1">
    <location>
        <begin position="13"/>
        <end position="22"/>
    </location>
</feature>
<dbReference type="Proteomes" id="UP000092321">
    <property type="component" value="Unassembled WGS sequence"/>
</dbReference>
<gene>
    <name evidence="2" type="ORF">HANVADRAFT_52016</name>
</gene>
<comment type="caution">
    <text evidence="2">The sequence shown here is derived from an EMBL/GenBank/DDBJ whole genome shotgun (WGS) entry which is preliminary data.</text>
</comment>
<evidence type="ECO:0000313" key="2">
    <source>
        <dbReference type="EMBL" id="OBA27921.1"/>
    </source>
</evidence>
<accession>A0A1B7TGR6</accession>